<keyword evidence="3" id="KW-1185">Reference proteome</keyword>
<dbReference type="Proteomes" id="UP001064106">
    <property type="component" value="Unassembled WGS sequence"/>
</dbReference>
<evidence type="ECO:0000313" key="2">
    <source>
        <dbReference type="EMBL" id="MCU5783680.1"/>
    </source>
</evidence>
<proteinExistence type="predicted"/>
<evidence type="ECO:0000313" key="3">
    <source>
        <dbReference type="Proteomes" id="UP001064106"/>
    </source>
</evidence>
<protein>
    <recommendedName>
        <fullName evidence="4">Transporter</fullName>
    </recommendedName>
</protein>
<dbReference type="Pfam" id="PF13557">
    <property type="entry name" value="Phenol_MetA_deg"/>
    <property type="match status" value="1"/>
</dbReference>
<evidence type="ECO:0000256" key="1">
    <source>
        <dbReference type="SAM" id="SignalP"/>
    </source>
</evidence>
<reference evidence="2" key="1">
    <citation type="submission" date="2012-09" db="EMBL/GenBank/DDBJ databases">
        <title>Genome Sequence of alkane-degrading Bacterium Alcanivorax balearicus MACL04.</title>
        <authorList>
            <person name="Lai Q."/>
            <person name="Shao Z."/>
        </authorList>
    </citation>
    <scope>NUCLEOTIDE SEQUENCE</scope>
    <source>
        <strain evidence="2">MACL04</strain>
    </source>
</reference>
<dbReference type="EMBL" id="ARXS01000018">
    <property type="protein sequence ID" value="MCU5783680.1"/>
    <property type="molecule type" value="Genomic_DNA"/>
</dbReference>
<comment type="caution">
    <text evidence="2">The sequence shown here is derived from an EMBL/GenBank/DDBJ whole genome shotgun (WGS) entry which is preliminary data.</text>
</comment>
<name>A0ABT2R1L4_9GAMM</name>
<feature type="signal peptide" evidence="1">
    <location>
        <begin position="1"/>
        <end position="19"/>
    </location>
</feature>
<organism evidence="2 3">
    <name type="scientific">Alloalcanivorax balearicus MACL04</name>
    <dbReference type="NCBI Taxonomy" id="1177182"/>
    <lineage>
        <taxon>Bacteria</taxon>
        <taxon>Pseudomonadati</taxon>
        <taxon>Pseudomonadota</taxon>
        <taxon>Gammaproteobacteria</taxon>
        <taxon>Oceanospirillales</taxon>
        <taxon>Alcanivoracaceae</taxon>
        <taxon>Alloalcanivorax</taxon>
    </lineage>
</organism>
<accession>A0ABT2R1L4</accession>
<sequence length="252" mass="27575">MKKTTAALLLTGVAGSAYAAPAFDRPGAGFNPEVLAPGSMIWEQGLPDVTRNKEDGTTSTLYQYDSRLRLGLTDQLEVQFFGDPYRRMTTSGAGDVDGPGNAGIALKMNIPTRNERASFGVMTSVEFNTGKAAFRNYGSDGKEARSVYLGVTGGWELNDRQSVAAYLDVTRTDEDDVYTFSPSWQTTLDEDWALYLEYKVSFGDLDDEDHLAGGGVTWMVTDKLQLDLYSDFGITSDSTDYESGFGVSYLIR</sequence>
<dbReference type="SUPFAM" id="SSF56925">
    <property type="entry name" value="OMPA-like"/>
    <property type="match status" value="1"/>
</dbReference>
<keyword evidence="1" id="KW-0732">Signal</keyword>
<gene>
    <name evidence="2" type="ORF">MA04_02980</name>
</gene>
<dbReference type="RefSeq" id="WP_262461314.1">
    <property type="nucleotide sequence ID" value="NZ_ARXS01000018.1"/>
</dbReference>
<dbReference type="InterPro" id="IPR025737">
    <property type="entry name" value="FApF"/>
</dbReference>
<feature type="chain" id="PRO_5046546853" description="Transporter" evidence="1">
    <location>
        <begin position="20"/>
        <end position="252"/>
    </location>
</feature>
<evidence type="ECO:0008006" key="4">
    <source>
        <dbReference type="Google" id="ProtNLM"/>
    </source>
</evidence>
<dbReference type="InterPro" id="IPR011250">
    <property type="entry name" value="OMP/PagP_B-barrel"/>
</dbReference>